<proteinExistence type="inferred from homology"/>
<dbReference type="Proteomes" id="UP000295198">
    <property type="component" value="Unassembled WGS sequence"/>
</dbReference>
<keyword evidence="1 6" id="KW-0436">Ligase</keyword>
<evidence type="ECO:0000256" key="5">
    <source>
        <dbReference type="ARBA" id="ARBA00048539"/>
    </source>
</evidence>
<dbReference type="InterPro" id="IPR012094">
    <property type="entry name" value="tRNA_Ile_lys_synt"/>
</dbReference>
<evidence type="ECO:0000256" key="4">
    <source>
        <dbReference type="ARBA" id="ARBA00022840"/>
    </source>
</evidence>
<feature type="binding site" evidence="6">
    <location>
        <begin position="33"/>
        <end position="38"/>
    </location>
    <ligand>
        <name>ATP</name>
        <dbReference type="ChEBI" id="CHEBI:30616"/>
    </ligand>
</feature>
<evidence type="ECO:0000256" key="1">
    <source>
        <dbReference type="ARBA" id="ARBA00022598"/>
    </source>
</evidence>
<name>A0A4Q4ZIG9_9ACTN</name>
<evidence type="ECO:0000256" key="3">
    <source>
        <dbReference type="ARBA" id="ARBA00022741"/>
    </source>
</evidence>
<comment type="similarity">
    <text evidence="6">Belongs to the tRNA(Ile)-lysidine synthase family.</text>
</comment>
<dbReference type="InterPro" id="IPR012795">
    <property type="entry name" value="tRNA_Ile_lys_synt_N"/>
</dbReference>
<comment type="domain">
    <text evidence="6">The N-terminal region contains the highly conserved SGGXDS motif, predicted to be a P-loop motif involved in ATP binding.</text>
</comment>
<dbReference type="Pfam" id="PF01171">
    <property type="entry name" value="ATP_bind_3"/>
    <property type="match status" value="1"/>
</dbReference>
<dbReference type="HAMAP" id="MF_01161">
    <property type="entry name" value="tRNA_Ile_lys_synt"/>
    <property type="match status" value="1"/>
</dbReference>
<organism evidence="8 9">
    <name type="scientific">Nocardioides guangzhouensis</name>
    <dbReference type="NCBI Taxonomy" id="2497878"/>
    <lineage>
        <taxon>Bacteria</taxon>
        <taxon>Bacillati</taxon>
        <taxon>Actinomycetota</taxon>
        <taxon>Actinomycetes</taxon>
        <taxon>Propionibacteriales</taxon>
        <taxon>Nocardioidaceae</taxon>
        <taxon>Nocardioides</taxon>
    </lineage>
</organism>
<evidence type="ECO:0000313" key="9">
    <source>
        <dbReference type="Proteomes" id="UP000295198"/>
    </source>
</evidence>
<gene>
    <name evidence="6 8" type="primary">tilS</name>
    <name evidence="8" type="ORF">EKO23_04125</name>
</gene>
<dbReference type="InterPro" id="IPR014729">
    <property type="entry name" value="Rossmann-like_a/b/a_fold"/>
</dbReference>
<dbReference type="SUPFAM" id="SSF52402">
    <property type="entry name" value="Adenine nucleotide alpha hydrolases-like"/>
    <property type="match status" value="1"/>
</dbReference>
<comment type="function">
    <text evidence="6">Ligates lysine onto the cytidine present at position 34 of the AUA codon-specific tRNA(Ile) that contains the anticodon CAU, in an ATP-dependent manner. Cytidine is converted to lysidine, thus changing the amino acid specificity of the tRNA from methionine to isoleucine.</text>
</comment>
<dbReference type="OrthoDB" id="5244702at2"/>
<comment type="catalytic activity">
    <reaction evidence="5 6">
        <text>cytidine(34) in tRNA(Ile2) + L-lysine + ATP = lysidine(34) in tRNA(Ile2) + AMP + diphosphate + H(+)</text>
        <dbReference type="Rhea" id="RHEA:43744"/>
        <dbReference type="Rhea" id="RHEA-COMP:10625"/>
        <dbReference type="Rhea" id="RHEA-COMP:10670"/>
        <dbReference type="ChEBI" id="CHEBI:15378"/>
        <dbReference type="ChEBI" id="CHEBI:30616"/>
        <dbReference type="ChEBI" id="CHEBI:32551"/>
        <dbReference type="ChEBI" id="CHEBI:33019"/>
        <dbReference type="ChEBI" id="CHEBI:82748"/>
        <dbReference type="ChEBI" id="CHEBI:83665"/>
        <dbReference type="ChEBI" id="CHEBI:456215"/>
        <dbReference type="EC" id="6.3.4.19"/>
    </reaction>
</comment>
<dbReference type="GO" id="GO:0032267">
    <property type="term" value="F:tRNA(Ile)-lysidine synthase activity"/>
    <property type="evidence" value="ECO:0007669"/>
    <property type="project" value="UniProtKB-EC"/>
</dbReference>
<evidence type="ECO:0000256" key="6">
    <source>
        <dbReference type="HAMAP-Rule" id="MF_01161"/>
    </source>
</evidence>
<evidence type="ECO:0000313" key="8">
    <source>
        <dbReference type="EMBL" id="RYP88042.1"/>
    </source>
</evidence>
<dbReference type="AlphaFoldDB" id="A0A4Q4ZIG9"/>
<comment type="caution">
    <text evidence="8">The sequence shown here is derived from an EMBL/GenBank/DDBJ whole genome shotgun (WGS) entry which is preliminary data.</text>
</comment>
<dbReference type="Gene3D" id="1.20.59.20">
    <property type="match status" value="1"/>
</dbReference>
<reference evidence="8 9" key="1">
    <citation type="submission" date="2019-01" db="EMBL/GenBank/DDBJ databases">
        <title>Nocardioides guangzhouensis sp. nov., an actinobacterium isolated from soil.</title>
        <authorList>
            <person name="Fu Y."/>
            <person name="Cai Y."/>
            <person name="Lin Z."/>
            <person name="Chen P."/>
        </authorList>
    </citation>
    <scope>NUCLEOTIDE SEQUENCE [LARGE SCALE GENOMIC DNA]</scope>
    <source>
        <strain evidence="8 9">130</strain>
    </source>
</reference>
<dbReference type="SUPFAM" id="SSF82829">
    <property type="entry name" value="MesJ substrate recognition domain-like"/>
    <property type="match status" value="1"/>
</dbReference>
<comment type="subcellular location">
    <subcellularLocation>
        <location evidence="6">Cytoplasm</location>
    </subcellularLocation>
</comment>
<keyword evidence="9" id="KW-1185">Reference proteome</keyword>
<feature type="domain" description="tRNA(Ile)-lysidine/2-thiocytidine synthase N-terminal" evidence="7">
    <location>
        <begin position="28"/>
        <end position="203"/>
    </location>
</feature>
<sequence>MPLDPAVAAVRLAVRRDLAAVGPADGPVLVGCSGGADSLALLAAAVFEARSAGWRVIGVTVDHDLQEGSSERAGAVVDQMAALGAHETMAVRVHVEAPGMGPEAAAREARYAALGQAAASLGAAAVLLGHTLDDQAETVLMGLTRGSGGRSIAGMRRSFEVYRRPLLDLTRAQTEAACRAEGMSWWSDPHNDDPRFLRSRVRHTVLPLLEQELGPGVATTLARTADQLRVDMEALDDLADAAFGQLAEGEGTGTALSLAGLAAHPAAVVGRVVRRAALAAGAPASELFAVHVEGLLSLVIGTVRGEVQLPGRVTAYVDGRPGDGHLRFRPTPVAG</sequence>
<evidence type="ECO:0000256" key="2">
    <source>
        <dbReference type="ARBA" id="ARBA00022694"/>
    </source>
</evidence>
<dbReference type="GO" id="GO:0006400">
    <property type="term" value="P:tRNA modification"/>
    <property type="evidence" value="ECO:0007669"/>
    <property type="project" value="UniProtKB-UniRule"/>
</dbReference>
<dbReference type="InterPro" id="IPR011063">
    <property type="entry name" value="TilS/TtcA_N"/>
</dbReference>
<dbReference type="PANTHER" id="PTHR43033:SF1">
    <property type="entry name" value="TRNA(ILE)-LYSIDINE SYNTHASE-RELATED"/>
    <property type="match status" value="1"/>
</dbReference>
<evidence type="ECO:0000259" key="7">
    <source>
        <dbReference type="Pfam" id="PF01171"/>
    </source>
</evidence>
<dbReference type="GO" id="GO:0005737">
    <property type="term" value="C:cytoplasm"/>
    <property type="evidence" value="ECO:0007669"/>
    <property type="project" value="UniProtKB-SubCell"/>
</dbReference>
<protein>
    <recommendedName>
        <fullName evidence="6">tRNA(Ile)-lysidine synthase</fullName>
        <ecNumber evidence="6">6.3.4.19</ecNumber>
    </recommendedName>
    <alternativeName>
        <fullName evidence="6">tRNA(Ile)-2-lysyl-cytidine synthase</fullName>
    </alternativeName>
    <alternativeName>
        <fullName evidence="6">tRNA(Ile)-lysidine synthetase</fullName>
    </alternativeName>
</protein>
<keyword evidence="2 6" id="KW-0819">tRNA processing</keyword>
<dbReference type="GO" id="GO:0005524">
    <property type="term" value="F:ATP binding"/>
    <property type="evidence" value="ECO:0007669"/>
    <property type="project" value="UniProtKB-UniRule"/>
</dbReference>
<dbReference type="NCBIfam" id="TIGR02432">
    <property type="entry name" value="lysidine_TilS_N"/>
    <property type="match status" value="1"/>
</dbReference>
<dbReference type="EMBL" id="SDKM01000004">
    <property type="protein sequence ID" value="RYP88042.1"/>
    <property type="molecule type" value="Genomic_DNA"/>
</dbReference>
<keyword evidence="3 6" id="KW-0547">Nucleotide-binding</keyword>
<keyword evidence="4 6" id="KW-0067">ATP-binding</keyword>
<dbReference type="CDD" id="cd01992">
    <property type="entry name" value="TilS_N"/>
    <property type="match status" value="1"/>
</dbReference>
<accession>A0A4Q4ZIG9</accession>
<keyword evidence="6" id="KW-0963">Cytoplasm</keyword>
<dbReference type="Gene3D" id="3.40.50.620">
    <property type="entry name" value="HUPs"/>
    <property type="match status" value="1"/>
</dbReference>
<dbReference type="RefSeq" id="WP_134714379.1">
    <property type="nucleotide sequence ID" value="NZ_SDKM01000004.1"/>
</dbReference>
<dbReference type="PANTHER" id="PTHR43033">
    <property type="entry name" value="TRNA(ILE)-LYSIDINE SYNTHASE-RELATED"/>
    <property type="match status" value="1"/>
</dbReference>
<dbReference type="EC" id="6.3.4.19" evidence="6"/>